<evidence type="ECO:0000256" key="2">
    <source>
        <dbReference type="ARBA" id="ARBA00022485"/>
    </source>
</evidence>
<dbReference type="GO" id="GO:0046872">
    <property type="term" value="F:metal ion binding"/>
    <property type="evidence" value="ECO:0007669"/>
    <property type="project" value="UniProtKB-KW"/>
</dbReference>
<feature type="transmembrane region" description="Helical" evidence="8">
    <location>
        <begin position="209"/>
        <end position="228"/>
    </location>
</feature>
<keyword evidence="5" id="KW-0408">Iron</keyword>
<dbReference type="InterPro" id="IPR051684">
    <property type="entry name" value="Electron_Trans/Redox"/>
</dbReference>
<keyword evidence="1" id="KW-0813">Transport</keyword>
<feature type="transmembrane region" description="Helical" evidence="8">
    <location>
        <begin position="58"/>
        <end position="74"/>
    </location>
</feature>
<evidence type="ECO:0000256" key="5">
    <source>
        <dbReference type="ARBA" id="ARBA00023004"/>
    </source>
</evidence>
<dbReference type="PANTHER" id="PTHR30176:SF3">
    <property type="entry name" value="FERREDOXIN-TYPE PROTEIN NAPH"/>
    <property type="match status" value="1"/>
</dbReference>
<evidence type="ECO:0000256" key="6">
    <source>
        <dbReference type="ARBA" id="ARBA00023014"/>
    </source>
</evidence>
<dbReference type="EMBL" id="JACXAF010000001">
    <property type="protein sequence ID" value="MBD1388053.1"/>
    <property type="molecule type" value="Genomic_DNA"/>
</dbReference>
<evidence type="ECO:0000256" key="3">
    <source>
        <dbReference type="ARBA" id="ARBA00022723"/>
    </source>
</evidence>
<keyword evidence="3" id="KW-0479">Metal-binding</keyword>
<evidence type="ECO:0000313" key="10">
    <source>
        <dbReference type="EMBL" id="MBD1388053.1"/>
    </source>
</evidence>
<keyword evidence="11" id="KW-1185">Reference proteome</keyword>
<dbReference type="PANTHER" id="PTHR30176">
    <property type="entry name" value="FERREDOXIN-TYPE PROTEIN NAPH"/>
    <property type="match status" value="1"/>
</dbReference>
<evidence type="ECO:0000259" key="9">
    <source>
        <dbReference type="PROSITE" id="PS51379"/>
    </source>
</evidence>
<dbReference type="InterPro" id="IPR014116">
    <property type="entry name" value="Cyt_c_oxidase_cbb3_FixG"/>
</dbReference>
<protein>
    <submittedName>
        <fullName evidence="10">Cytochrome c oxidase accessory protein CcoG</fullName>
    </submittedName>
</protein>
<feature type="transmembrane region" description="Helical" evidence="8">
    <location>
        <begin position="101"/>
        <end position="122"/>
    </location>
</feature>
<evidence type="ECO:0000256" key="4">
    <source>
        <dbReference type="ARBA" id="ARBA00022982"/>
    </source>
</evidence>
<keyword evidence="4" id="KW-0249">Electron transport</keyword>
<dbReference type="PROSITE" id="PS51379">
    <property type="entry name" value="4FE4S_FER_2"/>
    <property type="match status" value="1"/>
</dbReference>
<evidence type="ECO:0000313" key="11">
    <source>
        <dbReference type="Proteomes" id="UP000638014"/>
    </source>
</evidence>
<dbReference type="Proteomes" id="UP000638014">
    <property type="component" value="Unassembled WGS sequence"/>
</dbReference>
<dbReference type="GO" id="GO:0051539">
    <property type="term" value="F:4 iron, 4 sulfur cluster binding"/>
    <property type="evidence" value="ECO:0007669"/>
    <property type="project" value="UniProtKB-KW"/>
</dbReference>
<keyword evidence="8" id="KW-1133">Transmembrane helix</keyword>
<dbReference type="AlphaFoldDB" id="A0A8J6UI42"/>
<feature type="transmembrane region" description="Helical" evidence="8">
    <location>
        <begin position="175"/>
        <end position="194"/>
    </location>
</feature>
<comment type="caution">
    <text evidence="10">The sequence shown here is derived from an EMBL/GenBank/DDBJ whole genome shotgun (WGS) entry which is preliminary data.</text>
</comment>
<dbReference type="InterPro" id="IPR017900">
    <property type="entry name" value="4Fe4S_Fe_S_CS"/>
</dbReference>
<dbReference type="Pfam" id="PF13746">
    <property type="entry name" value="Fer4_18"/>
    <property type="match status" value="1"/>
</dbReference>
<dbReference type="InterPro" id="IPR032879">
    <property type="entry name" value="FixG_C"/>
</dbReference>
<feature type="transmembrane region" description="Helical" evidence="8">
    <location>
        <begin position="350"/>
        <end position="370"/>
    </location>
</feature>
<organism evidence="10 11">
    <name type="scientific">Neiella litorisoli</name>
    <dbReference type="NCBI Taxonomy" id="2771431"/>
    <lineage>
        <taxon>Bacteria</taxon>
        <taxon>Pseudomonadati</taxon>
        <taxon>Pseudomonadota</taxon>
        <taxon>Gammaproteobacteria</taxon>
        <taxon>Alteromonadales</taxon>
        <taxon>Echinimonadaceae</taxon>
        <taxon>Neiella</taxon>
    </lineage>
</organism>
<accession>A0A8J6UI42</accession>
<gene>
    <name evidence="10" type="primary">ccoG</name>
    <name evidence="10" type="ORF">IC617_01300</name>
</gene>
<evidence type="ECO:0000256" key="7">
    <source>
        <dbReference type="SAM" id="MobiDB-lite"/>
    </source>
</evidence>
<reference evidence="10" key="1">
    <citation type="submission" date="2020-09" db="EMBL/GenBank/DDBJ databases">
        <title>A novel bacterium of genus Neiella, isolated from South China Sea.</title>
        <authorList>
            <person name="Huang H."/>
            <person name="Mo K."/>
            <person name="Hu Y."/>
        </authorList>
    </citation>
    <scope>NUCLEOTIDE SEQUENCE</scope>
    <source>
        <strain evidence="10">HB171785</strain>
    </source>
</reference>
<keyword evidence="8" id="KW-0812">Transmembrane</keyword>
<dbReference type="PROSITE" id="PS00198">
    <property type="entry name" value="4FE4S_FER_1"/>
    <property type="match status" value="1"/>
</dbReference>
<evidence type="ECO:0000256" key="8">
    <source>
        <dbReference type="SAM" id="Phobius"/>
    </source>
</evidence>
<feature type="compositionally biased region" description="Basic residues" evidence="7">
    <location>
        <begin position="19"/>
        <end position="36"/>
    </location>
</feature>
<feature type="domain" description="4Fe-4S ferredoxin-type" evidence="9">
    <location>
        <begin position="273"/>
        <end position="301"/>
    </location>
</feature>
<keyword evidence="6" id="KW-0411">Iron-sulfur</keyword>
<dbReference type="Gene3D" id="2.60.40.10">
    <property type="entry name" value="Immunoglobulins"/>
    <property type="match status" value="1"/>
</dbReference>
<dbReference type="NCBIfam" id="TIGR02745">
    <property type="entry name" value="ccoG_rdxA_fixG"/>
    <property type="match status" value="1"/>
</dbReference>
<dbReference type="RefSeq" id="WP_191143170.1">
    <property type="nucleotide sequence ID" value="NZ_JACXAF010000001.1"/>
</dbReference>
<dbReference type="GO" id="GO:0005886">
    <property type="term" value="C:plasma membrane"/>
    <property type="evidence" value="ECO:0007669"/>
    <property type="project" value="TreeGrafter"/>
</dbReference>
<dbReference type="Pfam" id="PF11614">
    <property type="entry name" value="FixG_C"/>
    <property type="match status" value="1"/>
</dbReference>
<sequence>MMSESNSEQKIPVKQIHSKDKKVKVSGRRSTKHEKHRPRHRIYVRAVEGVYQSLRNRMNWVMMVSFMLLPWIHIDGRQSVFLDFANRQFHLFGLTIWPQDLMLLAFVFIIAAFSLFFFTTFLGRVWCGYWCPQTVWTFIFIWFEEKLEGPRNKRMRLDELPWDFNKLWRKTAKHVCWVGFSLFTALTFVAYFWGSHASFVGFFTGDMTFWPYFWTFFFTLATYGNAGWMRETVCLHMCPYARFQSVMFDQDTFTVSYDAARGEARGPRPRKKDPKELGLGDCIDCVLCVQVCPTGIDIRNGLQYECINCGACVDACDQTMDRMGYEKGLISYTTERQLAGGKTNIMRPKLLGYGMVLVIMITALIATAVGRDPLKLDVIRDRNMLSRLNEYGLMENVYTLKVLNKSQQVRDYQLSVQGIEGLEWSGEQVVTVEPGEVFSVPVSLAIDPYLLEKPITELEFVLIDDAGNRVVQESRFIKGR</sequence>
<keyword evidence="8" id="KW-0472">Membrane</keyword>
<evidence type="ECO:0000256" key="1">
    <source>
        <dbReference type="ARBA" id="ARBA00022448"/>
    </source>
</evidence>
<keyword evidence="2" id="KW-0004">4Fe-4S</keyword>
<feature type="region of interest" description="Disordered" evidence="7">
    <location>
        <begin position="1"/>
        <end position="36"/>
    </location>
</feature>
<name>A0A8J6UI42_9GAMM</name>
<proteinExistence type="predicted"/>
<dbReference type="Pfam" id="PF12801">
    <property type="entry name" value="Fer4_5"/>
    <property type="match status" value="1"/>
</dbReference>
<dbReference type="SUPFAM" id="SSF54862">
    <property type="entry name" value="4Fe-4S ferredoxins"/>
    <property type="match status" value="1"/>
</dbReference>
<dbReference type="InterPro" id="IPR017896">
    <property type="entry name" value="4Fe4S_Fe-S-bd"/>
</dbReference>
<dbReference type="InterPro" id="IPR013783">
    <property type="entry name" value="Ig-like_fold"/>
</dbReference>